<protein>
    <submittedName>
        <fullName evidence="1">Uncharacterized protein</fullName>
    </submittedName>
</protein>
<organism evidence="1 2">
    <name type="scientific">Streptomyces antimycoticus</name>
    <dbReference type="NCBI Taxonomy" id="68175"/>
    <lineage>
        <taxon>Bacteria</taxon>
        <taxon>Bacillati</taxon>
        <taxon>Actinomycetota</taxon>
        <taxon>Actinomycetes</taxon>
        <taxon>Kitasatosporales</taxon>
        <taxon>Streptomycetaceae</taxon>
        <taxon>Streptomyces</taxon>
        <taxon>Streptomyces violaceusniger group</taxon>
    </lineage>
</organism>
<comment type="caution">
    <text evidence="1">The sequence shown here is derived from an EMBL/GenBank/DDBJ whole genome shotgun (WGS) entry which is preliminary data.</text>
</comment>
<dbReference type="EMBL" id="BJHV01000001">
    <property type="protein sequence ID" value="GDY41252.1"/>
    <property type="molecule type" value="Genomic_DNA"/>
</dbReference>
<gene>
    <name evidence="1" type="ORF">SANT12839_021340</name>
</gene>
<dbReference type="AlphaFoldDB" id="A0A4D4JZI6"/>
<dbReference type="Proteomes" id="UP000299290">
    <property type="component" value="Unassembled WGS sequence"/>
</dbReference>
<evidence type="ECO:0000313" key="1">
    <source>
        <dbReference type="EMBL" id="GDY41252.1"/>
    </source>
</evidence>
<proteinExistence type="predicted"/>
<evidence type="ECO:0000313" key="2">
    <source>
        <dbReference type="Proteomes" id="UP000299290"/>
    </source>
</evidence>
<reference evidence="1 2" key="1">
    <citation type="journal article" date="2020" name="Int. J. Syst. Evol. Microbiol.">
        <title>Reclassification of Streptomyces castelarensis and Streptomyces sporoclivatus as later heterotypic synonyms of Streptomyces antimycoticus.</title>
        <authorList>
            <person name="Komaki H."/>
            <person name="Tamura T."/>
        </authorList>
    </citation>
    <scope>NUCLEOTIDE SEQUENCE [LARGE SCALE GENOMIC DNA]</scope>
    <source>
        <strain evidence="1 2">NBRC 12839</strain>
    </source>
</reference>
<sequence>MALNFADRHVPPRPLPCADRPLLGHLLTELAAAAHKGGAFLFFPGPRQVGLVLCTT</sequence>
<name>A0A4D4JZI6_9ACTN</name>
<keyword evidence="2" id="KW-1185">Reference proteome</keyword>
<accession>A0A4D4JZI6</accession>